<accession>A0A212QLF0</accession>
<evidence type="ECO:0000313" key="2">
    <source>
        <dbReference type="Proteomes" id="UP000198418"/>
    </source>
</evidence>
<protein>
    <submittedName>
        <fullName evidence="1">Uncharacterized protein</fullName>
    </submittedName>
</protein>
<keyword evidence="2" id="KW-1185">Reference proteome</keyword>
<reference evidence="2" key="1">
    <citation type="submission" date="2017-06" db="EMBL/GenBank/DDBJ databases">
        <authorList>
            <person name="Varghese N."/>
            <person name="Submissions S."/>
        </authorList>
    </citation>
    <scope>NUCLEOTIDE SEQUENCE [LARGE SCALE GENOMIC DNA]</scope>
    <source>
        <strain evidence="2">DSM 137</strain>
    </source>
</reference>
<sequence length="189" mass="19289">MTIVYNLRASTNVSFRWTRDLSKFQSLYNISASTLRMQARATAASADPPVYEWSSSNTRGGLVSFDAATGLCVFSAPETDMAQMPAHLVYDCRMELPNGAVVPLFAGQITFSQSVTRTSSLSGASGNLALSDTVGVAGEGVGALTPLPLSLSSVLAIAQGAASAAQTAAAKASSAAAGSNGLISALIYG</sequence>
<dbReference type="EMBL" id="FYDG01000001">
    <property type="protein sequence ID" value="SNB60058.1"/>
    <property type="molecule type" value="Genomic_DNA"/>
</dbReference>
<dbReference type="OrthoDB" id="8456292at2"/>
<dbReference type="Proteomes" id="UP000198418">
    <property type="component" value="Unassembled WGS sequence"/>
</dbReference>
<organism evidence="1 2">
    <name type="scientific">Rhodoblastus acidophilus</name>
    <name type="common">Rhodopseudomonas acidophila</name>
    <dbReference type="NCBI Taxonomy" id="1074"/>
    <lineage>
        <taxon>Bacteria</taxon>
        <taxon>Pseudomonadati</taxon>
        <taxon>Pseudomonadota</taxon>
        <taxon>Alphaproteobacteria</taxon>
        <taxon>Hyphomicrobiales</taxon>
        <taxon>Rhodoblastaceae</taxon>
        <taxon>Rhodoblastus</taxon>
    </lineage>
</organism>
<name>A0A212QLF0_RHOAC</name>
<proteinExistence type="predicted"/>
<evidence type="ECO:0000313" key="1">
    <source>
        <dbReference type="EMBL" id="SNB60058.1"/>
    </source>
</evidence>
<dbReference type="AlphaFoldDB" id="A0A212QLF0"/>
<gene>
    <name evidence="1" type="ORF">SAMN06265338_101722</name>
</gene>